<accession>A0A803NSK8</accession>
<dbReference type="EMBL" id="UZAU01000163">
    <property type="status" value="NOT_ANNOTATED_CDS"/>
    <property type="molecule type" value="Genomic_DNA"/>
</dbReference>
<keyword evidence="2" id="KW-1185">Reference proteome</keyword>
<name>A0A803NSK8_CANSA</name>
<dbReference type="AlphaFoldDB" id="A0A803NSK8"/>
<organism evidence="1 2">
    <name type="scientific">Cannabis sativa</name>
    <name type="common">Hemp</name>
    <name type="synonym">Marijuana</name>
    <dbReference type="NCBI Taxonomy" id="3483"/>
    <lineage>
        <taxon>Eukaryota</taxon>
        <taxon>Viridiplantae</taxon>
        <taxon>Streptophyta</taxon>
        <taxon>Embryophyta</taxon>
        <taxon>Tracheophyta</taxon>
        <taxon>Spermatophyta</taxon>
        <taxon>Magnoliopsida</taxon>
        <taxon>eudicotyledons</taxon>
        <taxon>Gunneridae</taxon>
        <taxon>Pentapetalae</taxon>
        <taxon>rosids</taxon>
        <taxon>fabids</taxon>
        <taxon>Rosales</taxon>
        <taxon>Cannabaceae</taxon>
        <taxon>Cannabis</taxon>
    </lineage>
</organism>
<sequence length="123" mass="13859">MSKNCFVEQGLELAKVMGYEFMDGNELFLGNPLFVKGNRCNNFNFIIDKVFRPSAADVILNWRIEDFSDEDRLVWRNSPNGIASPLDPGITVFMGVQWATVPCGGRLMVTLKLNLSNNLWVVA</sequence>
<dbReference type="EnsemblPlants" id="evm.model.02.1181">
    <property type="protein sequence ID" value="cds.evm.model.02.1181"/>
    <property type="gene ID" value="evm.TU.02.1181"/>
</dbReference>
<dbReference type="Gramene" id="evm.model.02.1181">
    <property type="protein sequence ID" value="cds.evm.model.02.1181"/>
    <property type="gene ID" value="evm.TU.02.1181"/>
</dbReference>
<reference evidence="1" key="2">
    <citation type="submission" date="2021-03" db="UniProtKB">
        <authorList>
            <consortium name="EnsemblPlants"/>
        </authorList>
    </citation>
    <scope>IDENTIFICATION</scope>
</reference>
<dbReference type="Proteomes" id="UP000596661">
    <property type="component" value="Chromosome 2"/>
</dbReference>
<reference evidence="1" key="1">
    <citation type="submission" date="2018-11" db="EMBL/GenBank/DDBJ databases">
        <authorList>
            <person name="Grassa J C."/>
        </authorList>
    </citation>
    <scope>NUCLEOTIDE SEQUENCE [LARGE SCALE GENOMIC DNA]</scope>
</reference>
<protein>
    <submittedName>
        <fullName evidence="1">Uncharacterized protein</fullName>
    </submittedName>
</protein>
<proteinExistence type="predicted"/>
<evidence type="ECO:0000313" key="1">
    <source>
        <dbReference type="EnsemblPlants" id="cds.evm.model.02.1181"/>
    </source>
</evidence>
<evidence type="ECO:0000313" key="2">
    <source>
        <dbReference type="Proteomes" id="UP000596661"/>
    </source>
</evidence>